<sequence length="141" mass="15930">MSAHSFVKGRRSWTSFGNPYLPLIEAKSSSVKMEGGFTVRRNDSMLIHRGGLLNRAMGGIDRISAPDTVAGRLLSDASLLDSAPFFLFKRIVFLFRTTNDGRQFIILDITFIKFNVRWDFNVFLKWSVASHFVHDGSLTNV</sequence>
<proteinExistence type="predicted"/>
<gene>
    <name evidence="1" type="ORF">TIFTF001_020572</name>
</gene>
<comment type="caution">
    <text evidence="1">The sequence shown here is derived from an EMBL/GenBank/DDBJ whole genome shotgun (WGS) entry which is preliminary data.</text>
</comment>
<evidence type="ECO:0000313" key="1">
    <source>
        <dbReference type="EMBL" id="GMN51419.1"/>
    </source>
</evidence>
<keyword evidence="2" id="KW-1185">Reference proteome</keyword>
<dbReference type="AlphaFoldDB" id="A0AA88A8T8"/>
<name>A0AA88A8T8_FICCA</name>
<reference evidence="1" key="1">
    <citation type="submission" date="2023-07" db="EMBL/GenBank/DDBJ databases">
        <title>draft genome sequence of fig (Ficus carica).</title>
        <authorList>
            <person name="Takahashi T."/>
            <person name="Nishimura K."/>
        </authorList>
    </citation>
    <scope>NUCLEOTIDE SEQUENCE</scope>
</reference>
<organism evidence="1 2">
    <name type="scientific">Ficus carica</name>
    <name type="common">Common fig</name>
    <dbReference type="NCBI Taxonomy" id="3494"/>
    <lineage>
        <taxon>Eukaryota</taxon>
        <taxon>Viridiplantae</taxon>
        <taxon>Streptophyta</taxon>
        <taxon>Embryophyta</taxon>
        <taxon>Tracheophyta</taxon>
        <taxon>Spermatophyta</taxon>
        <taxon>Magnoliopsida</taxon>
        <taxon>eudicotyledons</taxon>
        <taxon>Gunneridae</taxon>
        <taxon>Pentapetalae</taxon>
        <taxon>rosids</taxon>
        <taxon>fabids</taxon>
        <taxon>Rosales</taxon>
        <taxon>Moraceae</taxon>
        <taxon>Ficeae</taxon>
        <taxon>Ficus</taxon>
    </lineage>
</organism>
<dbReference type="Proteomes" id="UP001187192">
    <property type="component" value="Unassembled WGS sequence"/>
</dbReference>
<protein>
    <submittedName>
        <fullName evidence="1">Uncharacterized protein</fullName>
    </submittedName>
</protein>
<evidence type="ECO:0000313" key="2">
    <source>
        <dbReference type="Proteomes" id="UP001187192"/>
    </source>
</evidence>
<accession>A0AA88A8T8</accession>
<dbReference type="EMBL" id="BTGU01000037">
    <property type="protein sequence ID" value="GMN51419.1"/>
    <property type="molecule type" value="Genomic_DNA"/>
</dbReference>